<gene>
    <name evidence="2" type="ORF">GWK47_019916</name>
</gene>
<dbReference type="Proteomes" id="UP000770661">
    <property type="component" value="Unassembled WGS sequence"/>
</dbReference>
<comment type="caution">
    <text evidence="2">The sequence shown here is derived from an EMBL/GenBank/DDBJ whole genome shotgun (WGS) entry which is preliminary data.</text>
</comment>
<dbReference type="AlphaFoldDB" id="A0A8J4XQ35"/>
<name>A0A8J4XQ35_CHIOP</name>
<feature type="region of interest" description="Disordered" evidence="1">
    <location>
        <begin position="1"/>
        <end position="41"/>
    </location>
</feature>
<evidence type="ECO:0000313" key="2">
    <source>
        <dbReference type="EMBL" id="KAG0711778.1"/>
    </source>
</evidence>
<protein>
    <submittedName>
        <fullName evidence="2">Uncharacterized protein</fullName>
    </submittedName>
</protein>
<evidence type="ECO:0000256" key="1">
    <source>
        <dbReference type="SAM" id="MobiDB-lite"/>
    </source>
</evidence>
<feature type="compositionally biased region" description="Polar residues" evidence="1">
    <location>
        <begin position="24"/>
        <end position="39"/>
    </location>
</feature>
<evidence type="ECO:0000313" key="3">
    <source>
        <dbReference type="Proteomes" id="UP000770661"/>
    </source>
</evidence>
<proteinExistence type="predicted"/>
<dbReference type="EMBL" id="JACEEZ010023041">
    <property type="protein sequence ID" value="KAG0711778.1"/>
    <property type="molecule type" value="Genomic_DNA"/>
</dbReference>
<sequence>MSTSTLAQGPHLRHVSDQLHGVPASTTLPHTPHLSSTKYMNVPLSPYPSSSSAPTSSKGTQLSSVYITATLIVVWHCRRSEDSFQRQRMLKRLSDRFQDPQTPNSRPSPAMCKMTSHFIKKCTCNQPLQWISAGKLCNQLASYAGQQPIKSFCPFLPSILWYEKSFRQSYTQDA</sequence>
<reference evidence="2" key="1">
    <citation type="submission" date="2020-07" db="EMBL/GenBank/DDBJ databases">
        <title>The High-quality genome of the commercially important snow crab, Chionoecetes opilio.</title>
        <authorList>
            <person name="Jeong J.-H."/>
            <person name="Ryu S."/>
        </authorList>
    </citation>
    <scope>NUCLEOTIDE SEQUENCE</scope>
    <source>
        <strain evidence="2">MADBK_172401_WGS</strain>
        <tissue evidence="2">Digestive gland</tissue>
    </source>
</reference>
<keyword evidence="3" id="KW-1185">Reference proteome</keyword>
<organism evidence="2 3">
    <name type="scientific">Chionoecetes opilio</name>
    <name type="common">Atlantic snow crab</name>
    <name type="synonym">Cancer opilio</name>
    <dbReference type="NCBI Taxonomy" id="41210"/>
    <lineage>
        <taxon>Eukaryota</taxon>
        <taxon>Metazoa</taxon>
        <taxon>Ecdysozoa</taxon>
        <taxon>Arthropoda</taxon>
        <taxon>Crustacea</taxon>
        <taxon>Multicrustacea</taxon>
        <taxon>Malacostraca</taxon>
        <taxon>Eumalacostraca</taxon>
        <taxon>Eucarida</taxon>
        <taxon>Decapoda</taxon>
        <taxon>Pleocyemata</taxon>
        <taxon>Brachyura</taxon>
        <taxon>Eubrachyura</taxon>
        <taxon>Majoidea</taxon>
        <taxon>Majidae</taxon>
        <taxon>Chionoecetes</taxon>
    </lineage>
</organism>
<accession>A0A8J4XQ35</accession>